<dbReference type="GO" id="GO:0003950">
    <property type="term" value="F:NAD+ poly-ADP-ribosyltransferase activity"/>
    <property type="evidence" value="ECO:0007669"/>
    <property type="project" value="InterPro"/>
</dbReference>
<comment type="caution">
    <text evidence="2">The sequence shown here is derived from an EMBL/GenBank/DDBJ whole genome shotgun (WGS) entry which is preliminary data.</text>
</comment>
<evidence type="ECO:0000313" key="2">
    <source>
        <dbReference type="EMBL" id="CAF1087425.1"/>
    </source>
</evidence>
<sequence>MPRTECRYGKHCWRLDDDHWQKYNHNGRLSQKIVYLFHGTRCNGADSILAHGLNPSTEGRLGPGIYLTTHKAARWVAEHRGNGEMWCVFEIEVDLGHEKVLDGEQDDERGTWRHEGFHSSRTTHPTWHNVTPKPFPEWCVCNPTNCKIVDVTQSGHIARPGFVHDFKKKHTMGYMISGPKKTYLYAYI</sequence>
<evidence type="ECO:0000313" key="3">
    <source>
        <dbReference type="Proteomes" id="UP000663855"/>
    </source>
</evidence>
<dbReference type="PANTHER" id="PTHR36542:SF6">
    <property type="entry name" value="GIG2-LIKE PROTEIN DREP"/>
    <property type="match status" value="1"/>
</dbReference>
<feature type="domain" description="PARP catalytic" evidence="1">
    <location>
        <begin position="17"/>
        <end position="102"/>
    </location>
</feature>
<evidence type="ECO:0000259" key="1">
    <source>
        <dbReference type="Pfam" id="PF00644"/>
    </source>
</evidence>
<dbReference type="GO" id="GO:0005737">
    <property type="term" value="C:cytoplasm"/>
    <property type="evidence" value="ECO:0007669"/>
    <property type="project" value="TreeGrafter"/>
</dbReference>
<gene>
    <name evidence="2" type="ORF">CJN711_LOCUS6495</name>
</gene>
<organism evidence="2 3">
    <name type="scientific">Rotaria magnacalcarata</name>
    <dbReference type="NCBI Taxonomy" id="392030"/>
    <lineage>
        <taxon>Eukaryota</taxon>
        <taxon>Metazoa</taxon>
        <taxon>Spiralia</taxon>
        <taxon>Gnathifera</taxon>
        <taxon>Rotifera</taxon>
        <taxon>Eurotatoria</taxon>
        <taxon>Bdelloidea</taxon>
        <taxon>Philodinida</taxon>
        <taxon>Philodinidae</taxon>
        <taxon>Rotaria</taxon>
    </lineage>
</organism>
<reference evidence="2" key="1">
    <citation type="submission" date="2021-02" db="EMBL/GenBank/DDBJ databases">
        <authorList>
            <person name="Nowell W R."/>
        </authorList>
    </citation>
    <scope>NUCLEOTIDE SEQUENCE</scope>
</reference>
<dbReference type="Proteomes" id="UP000663855">
    <property type="component" value="Unassembled WGS sequence"/>
</dbReference>
<dbReference type="Gene3D" id="3.90.228.10">
    <property type="match status" value="1"/>
</dbReference>
<dbReference type="AlphaFoldDB" id="A0A814N3M3"/>
<protein>
    <recommendedName>
        <fullName evidence="1">PARP catalytic domain-containing protein</fullName>
    </recommendedName>
</protein>
<dbReference type="EMBL" id="CAJNOV010002051">
    <property type="protein sequence ID" value="CAF1087425.1"/>
    <property type="molecule type" value="Genomic_DNA"/>
</dbReference>
<proteinExistence type="predicted"/>
<dbReference type="PANTHER" id="PTHR36542">
    <property type="entry name" value="GIG2-LIKE PROTEIN DRED-RELATED"/>
    <property type="match status" value="1"/>
</dbReference>
<accession>A0A814N3M3</accession>
<dbReference type="InterPro" id="IPR012317">
    <property type="entry name" value="Poly(ADP-ribose)pol_cat_dom"/>
</dbReference>
<name>A0A814N3M3_9BILA</name>
<dbReference type="SUPFAM" id="SSF56399">
    <property type="entry name" value="ADP-ribosylation"/>
    <property type="match status" value="1"/>
</dbReference>
<dbReference type="Pfam" id="PF00644">
    <property type="entry name" value="PARP"/>
    <property type="match status" value="1"/>
</dbReference>